<dbReference type="EC" id="3.1.4.52" evidence="2"/>
<evidence type="ECO:0000313" key="2">
    <source>
        <dbReference type="EMBL" id="STT03474.1"/>
    </source>
</evidence>
<evidence type="ECO:0000313" key="3">
    <source>
        <dbReference type="Proteomes" id="UP000255518"/>
    </source>
</evidence>
<dbReference type="Gene3D" id="3.20.20.450">
    <property type="entry name" value="EAL domain"/>
    <property type="match status" value="1"/>
</dbReference>
<reference evidence="2 3" key="1">
    <citation type="submission" date="2018-06" db="EMBL/GenBank/DDBJ databases">
        <authorList>
            <consortium name="Pathogen Informatics"/>
            <person name="Doyle S."/>
        </authorList>
    </citation>
    <scope>NUCLEOTIDE SEQUENCE [LARGE SCALE GENOMIC DNA]</scope>
    <source>
        <strain evidence="2 3">NCTC13443</strain>
    </source>
</reference>
<keyword evidence="2" id="KW-0378">Hydrolase</keyword>
<name>A0A377V0T8_KLEPN</name>
<evidence type="ECO:0000259" key="1">
    <source>
        <dbReference type="PROSITE" id="PS50883"/>
    </source>
</evidence>
<sequence>MFIPIAEESGAIVPLGYWVLEQVCNESLENGLNRKVSVNISPVQLRHRSFIEKVREILMRTAYPVSLLEFEVTETAFVINKQLAFSVLHHLQKMGISIALDDFGTGYSSLSMLRDFHFDVIKLDRSFMTDVESNPQVRSFVRAIISLGNSINTPLIAEGVETAGQLQILEEEGCDEMQGFLFGEPVDIKHLPDRR</sequence>
<feature type="domain" description="EAL" evidence="1">
    <location>
        <begin position="1"/>
        <end position="195"/>
    </location>
</feature>
<dbReference type="CDD" id="cd01948">
    <property type="entry name" value="EAL"/>
    <property type="match status" value="1"/>
</dbReference>
<dbReference type="InterPro" id="IPR035919">
    <property type="entry name" value="EAL_sf"/>
</dbReference>
<dbReference type="SMART" id="SM00052">
    <property type="entry name" value="EAL"/>
    <property type="match status" value="1"/>
</dbReference>
<dbReference type="InterPro" id="IPR050706">
    <property type="entry name" value="Cyclic-di-GMP_PDE-like"/>
</dbReference>
<dbReference type="Pfam" id="PF00563">
    <property type="entry name" value="EAL"/>
    <property type="match status" value="1"/>
</dbReference>
<dbReference type="AlphaFoldDB" id="A0A377V0T8"/>
<organism evidence="2 3">
    <name type="scientific">Klebsiella pneumoniae</name>
    <dbReference type="NCBI Taxonomy" id="573"/>
    <lineage>
        <taxon>Bacteria</taxon>
        <taxon>Pseudomonadati</taxon>
        <taxon>Pseudomonadota</taxon>
        <taxon>Gammaproteobacteria</taxon>
        <taxon>Enterobacterales</taxon>
        <taxon>Enterobacteriaceae</taxon>
        <taxon>Klebsiella/Raoultella group</taxon>
        <taxon>Klebsiella</taxon>
        <taxon>Klebsiella pneumoniae complex</taxon>
    </lineage>
</organism>
<dbReference type="InterPro" id="IPR001633">
    <property type="entry name" value="EAL_dom"/>
</dbReference>
<accession>A0A377V0T8</accession>
<dbReference type="PROSITE" id="PS50883">
    <property type="entry name" value="EAL"/>
    <property type="match status" value="1"/>
</dbReference>
<protein>
    <submittedName>
        <fullName evidence="2">Sensory box/GGDEF family protein</fullName>
        <ecNumber evidence="2">3.1.4.52</ecNumber>
    </submittedName>
</protein>
<dbReference type="PANTHER" id="PTHR33121:SF70">
    <property type="entry name" value="SIGNALING PROTEIN YKOW"/>
    <property type="match status" value="1"/>
</dbReference>
<dbReference type="GO" id="GO:0071111">
    <property type="term" value="F:cyclic-guanylate-specific phosphodiesterase activity"/>
    <property type="evidence" value="ECO:0007669"/>
    <property type="project" value="UniProtKB-EC"/>
</dbReference>
<dbReference type="EMBL" id="UGKT01000001">
    <property type="protein sequence ID" value="STT03474.1"/>
    <property type="molecule type" value="Genomic_DNA"/>
</dbReference>
<gene>
    <name evidence="2" type="primary">gmr</name>
    <name evidence="2" type="ORF">NCTC13443_03839</name>
</gene>
<dbReference type="PANTHER" id="PTHR33121">
    <property type="entry name" value="CYCLIC DI-GMP PHOSPHODIESTERASE PDEF"/>
    <property type="match status" value="1"/>
</dbReference>
<dbReference type="SUPFAM" id="SSF141868">
    <property type="entry name" value="EAL domain-like"/>
    <property type="match status" value="1"/>
</dbReference>
<dbReference type="Proteomes" id="UP000255518">
    <property type="component" value="Unassembled WGS sequence"/>
</dbReference>
<proteinExistence type="predicted"/>